<dbReference type="AlphaFoldDB" id="A0A0F4Z1G4"/>
<keyword evidence="2" id="KW-1185">Reference proteome</keyword>
<reference evidence="1 2" key="1">
    <citation type="submission" date="2015-04" db="EMBL/GenBank/DDBJ databases">
        <authorList>
            <person name="Heijne W.H."/>
            <person name="Fedorova N.D."/>
            <person name="Nierman W.C."/>
            <person name="Vollebregt A.W."/>
            <person name="Zhao Z."/>
            <person name="Wu L."/>
            <person name="Kumar M."/>
            <person name="Stam H."/>
            <person name="van den Berg M.A."/>
            <person name="Pel H.J."/>
        </authorList>
    </citation>
    <scope>NUCLEOTIDE SEQUENCE [LARGE SCALE GENOMIC DNA]</scope>
    <source>
        <strain evidence="1 2">CBS 393.64</strain>
    </source>
</reference>
<evidence type="ECO:0000313" key="1">
    <source>
        <dbReference type="EMBL" id="KKA24362.1"/>
    </source>
</evidence>
<dbReference type="InterPro" id="IPR029063">
    <property type="entry name" value="SAM-dependent_MTases_sf"/>
</dbReference>
<dbReference type="EMBL" id="LASV01000064">
    <property type="protein sequence ID" value="KKA24362.1"/>
    <property type="molecule type" value="Genomic_DNA"/>
</dbReference>
<name>A0A0F4Z1G4_RASE3</name>
<organism evidence="1 2">
    <name type="scientific">Rasamsonia emersonii (strain ATCC 16479 / CBS 393.64 / IMI 116815)</name>
    <dbReference type="NCBI Taxonomy" id="1408163"/>
    <lineage>
        <taxon>Eukaryota</taxon>
        <taxon>Fungi</taxon>
        <taxon>Dikarya</taxon>
        <taxon>Ascomycota</taxon>
        <taxon>Pezizomycotina</taxon>
        <taxon>Eurotiomycetes</taxon>
        <taxon>Eurotiomycetidae</taxon>
        <taxon>Eurotiales</taxon>
        <taxon>Trichocomaceae</taxon>
        <taxon>Rasamsonia</taxon>
    </lineage>
</organism>
<dbReference type="Gene3D" id="3.40.50.150">
    <property type="entry name" value="Vaccinia Virus protein VP39"/>
    <property type="match status" value="1"/>
</dbReference>
<gene>
    <name evidence="1" type="ORF">T310_1602</name>
</gene>
<comment type="caution">
    <text evidence="1">The sequence shown here is derived from an EMBL/GenBank/DDBJ whole genome shotgun (WGS) entry which is preliminary data.</text>
</comment>
<dbReference type="GeneID" id="25313953"/>
<evidence type="ECO:0008006" key="3">
    <source>
        <dbReference type="Google" id="ProtNLM"/>
    </source>
</evidence>
<dbReference type="CDD" id="cd02440">
    <property type="entry name" value="AdoMet_MTases"/>
    <property type="match status" value="1"/>
</dbReference>
<dbReference type="Proteomes" id="UP000053958">
    <property type="component" value="Unassembled WGS sequence"/>
</dbReference>
<dbReference type="OrthoDB" id="417697at2759"/>
<evidence type="ECO:0000313" key="2">
    <source>
        <dbReference type="Proteomes" id="UP000053958"/>
    </source>
</evidence>
<dbReference type="SUPFAM" id="SSF53335">
    <property type="entry name" value="S-adenosyl-L-methionine-dependent methyltransferases"/>
    <property type="match status" value="1"/>
</dbReference>
<dbReference type="RefSeq" id="XP_013330974.1">
    <property type="nucleotide sequence ID" value="XM_013475520.1"/>
</dbReference>
<accession>A0A0F4Z1G4</accession>
<protein>
    <recommendedName>
        <fullName evidence="3">UMTA methyltransferase family protein</fullName>
    </recommendedName>
</protein>
<sequence length="293" mass="33553">MTTNGDTQDRYILQRNYHASARLNLQTYLWRDSLGYIIHPSVPPLKADARVADVGYHGAKLFPAVRNTTDRIWLTQLNRELNRDSVRLDGFDIDISQCPRQEWMPSNIHFQQWDAVQPPPAELHGQFDLVHLRLVMIGIANEDLAKVVANLALLLKPGGYLQWEEINNFDNHVVTINDTIQTPAMSELLEWMTAGPKKYRNGVEWRLIIPTVLEQHGFTNAVVHSHSDPPELRRWLTEVSFQTLTEFAGKKLPKDSKEAIWLSRILEQAHEECKNGAAIHMGKLICVAQKKEI</sequence>
<proteinExistence type="predicted"/>